<proteinExistence type="predicted"/>
<gene>
    <name evidence="1" type="primary">BQ5605_C008g05366</name>
    <name evidence="1" type="ORF">BQ5605_C008G05366</name>
</gene>
<keyword evidence="2" id="KW-1185">Reference proteome</keyword>
<dbReference type="AlphaFoldDB" id="A0A2X0MCS2"/>
<reference evidence="1 2" key="1">
    <citation type="submission" date="2016-11" db="EMBL/GenBank/DDBJ databases">
        <authorList>
            <person name="Jaros S."/>
            <person name="Januszkiewicz K."/>
            <person name="Wedrychowicz H."/>
        </authorList>
    </citation>
    <scope>NUCLEOTIDE SEQUENCE [LARGE SCALE GENOMIC DNA]</scope>
</reference>
<accession>A0A2X0MCS2</accession>
<evidence type="ECO:0000313" key="1">
    <source>
        <dbReference type="EMBL" id="SGY80354.1"/>
    </source>
</evidence>
<dbReference type="Proteomes" id="UP000249464">
    <property type="component" value="Unassembled WGS sequence"/>
</dbReference>
<protein>
    <submittedName>
        <fullName evidence="1">BQ5605_C008g05366 protein</fullName>
    </submittedName>
</protein>
<name>A0A2X0MCS2_9BASI</name>
<sequence length="78" mass="8444">MEAIDLVYLGIQKILILQVVGRWELGQRLVQVNHIELVIFCQQCHHSGAVGVAGSPVEDGVCPHEAAQATLNVVDGRT</sequence>
<dbReference type="EMBL" id="FQNC01000048">
    <property type="protein sequence ID" value="SGY80354.1"/>
    <property type="molecule type" value="Genomic_DNA"/>
</dbReference>
<evidence type="ECO:0000313" key="2">
    <source>
        <dbReference type="Proteomes" id="UP000249464"/>
    </source>
</evidence>
<organism evidence="1 2">
    <name type="scientific">Microbotryum silenes-dioicae</name>
    <dbReference type="NCBI Taxonomy" id="796604"/>
    <lineage>
        <taxon>Eukaryota</taxon>
        <taxon>Fungi</taxon>
        <taxon>Dikarya</taxon>
        <taxon>Basidiomycota</taxon>
        <taxon>Pucciniomycotina</taxon>
        <taxon>Microbotryomycetes</taxon>
        <taxon>Microbotryales</taxon>
        <taxon>Microbotryaceae</taxon>
        <taxon>Microbotryum</taxon>
    </lineage>
</organism>